<keyword evidence="1" id="KW-0732">Signal</keyword>
<keyword evidence="3" id="KW-1185">Reference proteome</keyword>
<dbReference type="EMBL" id="PDET01000008">
    <property type="protein sequence ID" value="PRD15018.1"/>
    <property type="molecule type" value="Genomic_DNA"/>
</dbReference>
<dbReference type="InterPro" id="IPR010938">
    <property type="entry name" value="DUF1131"/>
</dbReference>
<keyword evidence="2" id="KW-0449">Lipoprotein</keyword>
<protein>
    <submittedName>
        <fullName evidence="2">RpoE-regulated lipoprotein</fullName>
    </submittedName>
</protein>
<dbReference type="AlphaFoldDB" id="A0A2S9IB67"/>
<dbReference type="NCBIfam" id="NF007990">
    <property type="entry name" value="PRK10718.1"/>
    <property type="match status" value="1"/>
</dbReference>
<feature type="chain" id="PRO_5015479001" evidence="1">
    <location>
        <begin position="22"/>
        <end position="210"/>
    </location>
</feature>
<evidence type="ECO:0000313" key="3">
    <source>
        <dbReference type="Proteomes" id="UP000239181"/>
    </source>
</evidence>
<dbReference type="OrthoDB" id="5622706at2"/>
<evidence type="ECO:0000313" key="2">
    <source>
        <dbReference type="EMBL" id="PRD15018.1"/>
    </source>
</evidence>
<accession>A0A2S9IB67</accession>
<dbReference type="RefSeq" id="WP_105593296.1">
    <property type="nucleotide sequence ID" value="NZ_PDET01000008.1"/>
</dbReference>
<reference evidence="2 3" key="1">
    <citation type="submission" date="2017-10" db="EMBL/GenBank/DDBJ databases">
        <title>Draft genome of two endophytic bacteria isolated from 'guarana' Paullinia cupana (Mart.) Ducke.</title>
        <authorList>
            <person name="Siqueira K.A."/>
            <person name="Liotti R.G."/>
            <person name="Mendes T.A."/>
            <person name="Soares M.A."/>
        </authorList>
    </citation>
    <scope>NUCLEOTIDE SEQUENCE [LARGE SCALE GENOMIC DNA]</scope>
    <source>
        <strain evidence="2 3">342</strain>
    </source>
</reference>
<name>A0A2S9IB67_9GAMM</name>
<dbReference type="Proteomes" id="UP000239181">
    <property type="component" value="Unassembled WGS sequence"/>
</dbReference>
<evidence type="ECO:0000256" key="1">
    <source>
        <dbReference type="SAM" id="SignalP"/>
    </source>
</evidence>
<sequence>MNNFRPALLIATVLLAGCAGSGSQTGSASQSTWWNPVSWSWSGLNPVNWFVSSLQIAEQGVGGVNGSTPLQQKAIEDGLKGQYTLRNGMRMVDGSVVSFWQALDDSKQVEMELSGRTTVNRIEVMDKDVATDSGVKIGTRFSDLYSKAFESCKKGTGADRDGVECRAPNSQHISYVFSGDWRGPEGLMPSDDTLKNWTVSKIIWHSQNAD</sequence>
<organism evidence="2 3">
    <name type="scientific">Pantoea coffeiphila</name>
    <dbReference type="NCBI Taxonomy" id="1465635"/>
    <lineage>
        <taxon>Bacteria</taxon>
        <taxon>Pseudomonadati</taxon>
        <taxon>Pseudomonadota</taxon>
        <taxon>Gammaproteobacteria</taxon>
        <taxon>Enterobacterales</taxon>
        <taxon>Erwiniaceae</taxon>
        <taxon>Pantoea</taxon>
    </lineage>
</organism>
<dbReference type="PROSITE" id="PS51257">
    <property type="entry name" value="PROKAR_LIPOPROTEIN"/>
    <property type="match status" value="1"/>
</dbReference>
<feature type="signal peptide" evidence="1">
    <location>
        <begin position="1"/>
        <end position="21"/>
    </location>
</feature>
<dbReference type="InterPro" id="IPR038714">
    <property type="entry name" value="YfeY-like_sf"/>
</dbReference>
<proteinExistence type="predicted"/>
<gene>
    <name evidence="2" type="ORF">CQW29_13790</name>
</gene>
<comment type="caution">
    <text evidence="2">The sequence shown here is derived from an EMBL/GenBank/DDBJ whole genome shotgun (WGS) entry which is preliminary data.</text>
</comment>
<dbReference type="Gene3D" id="2.60.460.10">
    <property type="entry name" value="protein yfey like domain"/>
    <property type="match status" value="1"/>
</dbReference>
<dbReference type="Pfam" id="PF06572">
    <property type="entry name" value="DUF1131"/>
    <property type="match status" value="1"/>
</dbReference>